<protein>
    <submittedName>
        <fullName evidence="1">Uncharacterized protein</fullName>
    </submittedName>
</protein>
<dbReference type="EMBL" id="CP010784">
    <property type="protein sequence ID" value="ATF04255.1"/>
    <property type="molecule type" value="Genomic_DNA"/>
</dbReference>
<sequence>MGTTSLNINVIEKRMMNATEAAHYCGLAVKHFKSFCPVQPVLIPPKYKQYDRVDLDKWLDNLKVGLETATRSEILARL</sequence>
<name>A0AAC9Z5L2_9RHOB</name>
<dbReference type="AlphaFoldDB" id="A0AAC9Z5L2"/>
<gene>
    <name evidence="1" type="ORF">PhaeoP63_00138</name>
</gene>
<proteinExistence type="predicted"/>
<dbReference type="GeneID" id="31844611"/>
<accession>A0AAC9Z5L2</accession>
<evidence type="ECO:0000313" key="1">
    <source>
        <dbReference type="EMBL" id="ATF04255.1"/>
    </source>
</evidence>
<dbReference type="RefSeq" id="WP_024095688.1">
    <property type="nucleotide sequence ID" value="NZ_CP010636.1"/>
</dbReference>
<organism evidence="1 2">
    <name type="scientific">Phaeobacter gallaeciensis</name>
    <dbReference type="NCBI Taxonomy" id="60890"/>
    <lineage>
        <taxon>Bacteria</taxon>
        <taxon>Pseudomonadati</taxon>
        <taxon>Pseudomonadota</taxon>
        <taxon>Alphaproteobacteria</taxon>
        <taxon>Rhodobacterales</taxon>
        <taxon>Roseobacteraceae</taxon>
        <taxon>Phaeobacter</taxon>
    </lineage>
</organism>
<evidence type="ECO:0000313" key="2">
    <source>
        <dbReference type="Proteomes" id="UP000217545"/>
    </source>
</evidence>
<dbReference type="Proteomes" id="UP000217545">
    <property type="component" value="Chromosome"/>
</dbReference>
<reference evidence="1 2" key="1">
    <citation type="journal article" date="2017" name="Front. Microbiol.">
        <title>Phaeobacter piscinae sp. nov., a species of the Roseobacter group and potential aquaculture probiont.</title>
        <authorList>
            <person name="Sonnenschein E.C."/>
            <person name="Phippen C.B.W."/>
            <person name="Nielsen K.F."/>
            <person name="Mateiu R.V."/>
            <person name="Melchiorsen J."/>
            <person name="Gram L."/>
            <person name="Overmann J."/>
            <person name="Freese H.M."/>
        </authorList>
    </citation>
    <scope>NUCLEOTIDE SEQUENCE [LARGE SCALE GENOMIC DNA]</scope>
    <source>
        <strain evidence="1 2">P63</strain>
    </source>
</reference>